<name>A0ABZ3IVW4_9FIRM</name>
<dbReference type="RefSeq" id="WP_094606613.1">
    <property type="nucleotide sequence ID" value="NZ_CP155573.1"/>
</dbReference>
<keyword evidence="2" id="KW-1185">Reference proteome</keyword>
<accession>A0ABZ3IVW4</accession>
<proteinExistence type="predicted"/>
<reference evidence="1" key="1">
    <citation type="submission" date="2024-05" db="EMBL/GenBank/DDBJ databases">
        <title>Isolation and characterization of Sporomusa carbonis sp. nov., a carboxydotrophic hydrogenogen in the genus of Sporomusa isolated from a charcoal burning pile.</title>
        <authorList>
            <person name="Boeer T."/>
            <person name="Rosenbaum F."/>
            <person name="Eysell L."/>
            <person name="Mueller V."/>
            <person name="Daniel R."/>
            <person name="Poehlein A."/>
        </authorList>
    </citation>
    <scope>NUCLEOTIDE SEQUENCE [LARGE SCALE GENOMIC DNA]</scope>
    <source>
        <strain evidence="1">DSM 10669</strain>
    </source>
</reference>
<evidence type="ECO:0000313" key="1">
    <source>
        <dbReference type="EMBL" id="XFO69668.1"/>
    </source>
</evidence>
<dbReference type="EMBL" id="CP155573">
    <property type="protein sequence ID" value="XFO69668.1"/>
    <property type="molecule type" value="Genomic_DNA"/>
</dbReference>
<organism evidence="1 2">
    <name type="scientific">Sporomusa silvacetica DSM 10669</name>
    <dbReference type="NCBI Taxonomy" id="1123289"/>
    <lineage>
        <taxon>Bacteria</taxon>
        <taxon>Bacillati</taxon>
        <taxon>Bacillota</taxon>
        <taxon>Negativicutes</taxon>
        <taxon>Selenomonadales</taxon>
        <taxon>Sporomusaceae</taxon>
        <taxon>Sporomusa</taxon>
    </lineage>
</organism>
<dbReference type="Proteomes" id="UP000216752">
    <property type="component" value="Chromosome"/>
</dbReference>
<sequence>MNSEHKYYSIILKGCSHRENLERRLEKILLRGRLAIKMALDTMPCVIIYKGNVDASISIVKALIAEYAAITILADGVPPTLPIAKKYRDFLNINPELQALLVDVPENLWLGEAIHRIIPASFLDENGALVVTSHAIYFIDKPAGNTKCRWLIIPYEQLNNSLTLGEQETQLIIHHQDAAGQQNDAFTIPREFIASVKTSIEQAKLAERYLIKIKTHCITCGYISEDTIAHAPTEPHCQHCGKPYQRTITA</sequence>
<evidence type="ECO:0000313" key="2">
    <source>
        <dbReference type="Proteomes" id="UP000216752"/>
    </source>
</evidence>
<protein>
    <submittedName>
        <fullName evidence="1">Uncharacterized protein</fullName>
    </submittedName>
</protein>
<gene>
    <name evidence="1" type="ORF">SPSIL_059070</name>
</gene>